<feature type="domain" description="ABC transmembrane type-1" evidence="8">
    <location>
        <begin position="92"/>
        <end position="310"/>
    </location>
</feature>
<dbReference type="PANTHER" id="PTHR43227">
    <property type="entry name" value="BLL4140 PROTEIN"/>
    <property type="match status" value="1"/>
</dbReference>
<evidence type="ECO:0000256" key="3">
    <source>
        <dbReference type="ARBA" id="ARBA00022475"/>
    </source>
</evidence>
<comment type="similarity">
    <text evidence="7">Belongs to the binding-protein-dependent transport system permease family.</text>
</comment>
<dbReference type="AlphaFoldDB" id="A0A5S4FX80"/>
<dbReference type="OrthoDB" id="34224at2"/>
<protein>
    <submittedName>
        <fullName evidence="9">Sugar ABC transporter permease</fullName>
    </submittedName>
</protein>
<keyword evidence="2 7" id="KW-0813">Transport</keyword>
<dbReference type="Gene3D" id="1.10.3720.10">
    <property type="entry name" value="MetI-like"/>
    <property type="match status" value="1"/>
</dbReference>
<dbReference type="CDD" id="cd06261">
    <property type="entry name" value="TM_PBP2"/>
    <property type="match status" value="1"/>
</dbReference>
<proteinExistence type="inferred from homology"/>
<evidence type="ECO:0000259" key="8">
    <source>
        <dbReference type="PROSITE" id="PS50928"/>
    </source>
</evidence>
<keyword evidence="4 7" id="KW-0812">Transmembrane</keyword>
<comment type="caution">
    <text evidence="9">The sequence shown here is derived from an EMBL/GenBank/DDBJ whole genome shotgun (WGS) entry which is preliminary data.</text>
</comment>
<evidence type="ECO:0000256" key="6">
    <source>
        <dbReference type="ARBA" id="ARBA00023136"/>
    </source>
</evidence>
<dbReference type="EMBL" id="VCKY01000002">
    <property type="protein sequence ID" value="TMR25437.1"/>
    <property type="molecule type" value="Genomic_DNA"/>
</dbReference>
<feature type="transmembrane region" description="Helical" evidence="7">
    <location>
        <begin position="233"/>
        <end position="253"/>
    </location>
</feature>
<evidence type="ECO:0000256" key="2">
    <source>
        <dbReference type="ARBA" id="ARBA00022448"/>
    </source>
</evidence>
<keyword evidence="3" id="KW-1003">Cell membrane</keyword>
<feature type="transmembrane region" description="Helical" evidence="7">
    <location>
        <begin position="92"/>
        <end position="118"/>
    </location>
</feature>
<dbReference type="InterPro" id="IPR050809">
    <property type="entry name" value="UgpAE/MalFG_permease"/>
</dbReference>
<dbReference type="InterPro" id="IPR000515">
    <property type="entry name" value="MetI-like"/>
</dbReference>
<evidence type="ECO:0000313" key="9">
    <source>
        <dbReference type="EMBL" id="TMR25437.1"/>
    </source>
</evidence>
<reference evidence="9 10" key="1">
    <citation type="submission" date="2019-05" db="EMBL/GenBank/DDBJ databases">
        <title>Draft genome sequence of Nonomuraea turkmeniaca DSM 43926.</title>
        <authorList>
            <person name="Saricaoglu S."/>
            <person name="Isik K."/>
        </authorList>
    </citation>
    <scope>NUCLEOTIDE SEQUENCE [LARGE SCALE GENOMIC DNA]</scope>
    <source>
        <strain evidence="9 10">DSM 43926</strain>
    </source>
</reference>
<gene>
    <name evidence="9" type="ORF">ETD86_00880</name>
</gene>
<dbReference type="SUPFAM" id="SSF161098">
    <property type="entry name" value="MetI-like"/>
    <property type="match status" value="1"/>
</dbReference>
<dbReference type="Proteomes" id="UP000309128">
    <property type="component" value="Unassembled WGS sequence"/>
</dbReference>
<accession>A0A5S4FX80</accession>
<feature type="transmembrane region" description="Helical" evidence="7">
    <location>
        <begin position="294"/>
        <end position="314"/>
    </location>
</feature>
<sequence length="321" mass="35533">MVQADAVKPGVRWPGRERGRYRANRVSWRWIAVFCLPALALYGLFVVVPLVTAFYYGLFRWEGIRQAEFVGLGNYGEVLTRYPLSEEIPTALWHNVLFFVGTMAIQNTIGLGLAVLLYRNPRGKRFFQTVFSLPYLISPLIVGYIWSLLLSPAFGPVNFILRTVGLESWARPWLGEPDTALPVLILVNAWQWVGGPMLIFLAALGGIPRELEEAAAMDGASAFRTFWSVRFPLLMPAVGVITVLTFIGCFNIFDLVYALGGSDGGPGGAMDVLGLLYYRTAFEGGTNAIGESSALAMMIFACVFGVSVVLERFLRRREVTL</sequence>
<evidence type="ECO:0000256" key="5">
    <source>
        <dbReference type="ARBA" id="ARBA00022989"/>
    </source>
</evidence>
<dbReference type="PROSITE" id="PS50928">
    <property type="entry name" value="ABC_TM1"/>
    <property type="match status" value="1"/>
</dbReference>
<dbReference type="PANTHER" id="PTHR43227:SF11">
    <property type="entry name" value="BLL4140 PROTEIN"/>
    <property type="match status" value="1"/>
</dbReference>
<evidence type="ECO:0000313" key="10">
    <source>
        <dbReference type="Proteomes" id="UP000309128"/>
    </source>
</evidence>
<keyword evidence="6 7" id="KW-0472">Membrane</keyword>
<organism evidence="9 10">
    <name type="scientific">Nonomuraea turkmeniaca</name>
    <dbReference type="NCBI Taxonomy" id="103838"/>
    <lineage>
        <taxon>Bacteria</taxon>
        <taxon>Bacillati</taxon>
        <taxon>Actinomycetota</taxon>
        <taxon>Actinomycetes</taxon>
        <taxon>Streptosporangiales</taxon>
        <taxon>Streptosporangiaceae</taxon>
        <taxon>Nonomuraea</taxon>
    </lineage>
</organism>
<feature type="transmembrane region" description="Helical" evidence="7">
    <location>
        <begin position="30"/>
        <end position="56"/>
    </location>
</feature>
<keyword evidence="5 7" id="KW-1133">Transmembrane helix</keyword>
<dbReference type="GO" id="GO:0005886">
    <property type="term" value="C:plasma membrane"/>
    <property type="evidence" value="ECO:0007669"/>
    <property type="project" value="UniProtKB-SubCell"/>
</dbReference>
<evidence type="ECO:0000256" key="4">
    <source>
        <dbReference type="ARBA" id="ARBA00022692"/>
    </source>
</evidence>
<dbReference type="GO" id="GO:0055085">
    <property type="term" value="P:transmembrane transport"/>
    <property type="evidence" value="ECO:0007669"/>
    <property type="project" value="InterPro"/>
</dbReference>
<evidence type="ECO:0000256" key="1">
    <source>
        <dbReference type="ARBA" id="ARBA00004651"/>
    </source>
</evidence>
<comment type="subcellular location">
    <subcellularLocation>
        <location evidence="1 7">Cell membrane</location>
        <topology evidence="1 7">Multi-pass membrane protein</topology>
    </subcellularLocation>
</comment>
<evidence type="ECO:0000256" key="7">
    <source>
        <dbReference type="RuleBase" id="RU363032"/>
    </source>
</evidence>
<dbReference type="InterPro" id="IPR035906">
    <property type="entry name" value="MetI-like_sf"/>
</dbReference>
<feature type="transmembrane region" description="Helical" evidence="7">
    <location>
        <begin position="130"/>
        <end position="149"/>
    </location>
</feature>
<keyword evidence="10" id="KW-1185">Reference proteome</keyword>
<name>A0A5S4FX80_9ACTN</name>
<dbReference type="Pfam" id="PF00528">
    <property type="entry name" value="BPD_transp_1"/>
    <property type="match status" value="1"/>
</dbReference>
<feature type="transmembrane region" description="Helical" evidence="7">
    <location>
        <begin position="189"/>
        <end position="207"/>
    </location>
</feature>